<evidence type="ECO:0000256" key="5">
    <source>
        <dbReference type="ARBA" id="ARBA00022729"/>
    </source>
</evidence>
<sequence>MKTFKIFILLLLIPIFAFSKDILKGYVFDNQKQPLIGASVRWENAKAGVMTDEHGYFEISGTPHKDHMLAISYVGFEDKVIHIHNFADTQNVVLQENAELGEVVVERTVPGTIKSRTSLLNTEKITTKELHRAACCNLSESFETNPSVDVSFSDAVTGAKQIQLLGLAGTYVQTLTENYPNFRGAASVYGLDYIPGPWMESIQISKGAASVKNGYESITGQMNVEYKKPNSADPLSLNLFSSDAGRYEGNADAAFILNDKLSTGVFLHYSNESASHDDNDDSFLDMPKKHQFNMMNRWNYMSGRYASQFGVRFLQDYRTSGQTMHTLNSASINTDPYEISVKTNRGEFYTKNSYIVDEERNGNIALIFTGSYHDQKSKYAADKYNVYENNLYASLMYETGFGKMHQLSAGLSMNWDKYNQSIYLTQPITNQPDEETVTGGYLQYTFNKDDKFIALAGLRTDYSTLHKKAFVTPRLHLKYMPVEWLNLRASAGKGYRTVFVMPENSYFLASSRKIEIADNLRQESAWNYGTSISFHIPIRGEELTISGEWYRTDFDNQVVTDVDSDPHAVKFYNLSGKSYADSYQIEASYPLFKGFNILGAYRWTNAKTTYGDKLMRKPLISDYKALLTGSYETRLKKWVFDLTAQFNGGGRMPTPDAVNPLWKTTFDSFTILNAQITKNFRNWSIYVGAENITDFKQKNPIVSAENPFGHDFDATMVWGPTQGRKFYVGLRYAIGK</sequence>
<dbReference type="InterPro" id="IPR000531">
    <property type="entry name" value="Beta-barrel_TonB"/>
</dbReference>
<evidence type="ECO:0000256" key="3">
    <source>
        <dbReference type="ARBA" id="ARBA00022452"/>
    </source>
</evidence>
<dbReference type="InterPro" id="IPR036942">
    <property type="entry name" value="Beta-barrel_TonB_sf"/>
</dbReference>
<keyword evidence="5" id="KW-0732">Signal</keyword>
<keyword evidence="8" id="KW-0675">Receptor</keyword>
<dbReference type="InterPro" id="IPR012910">
    <property type="entry name" value="Plug_dom"/>
</dbReference>
<evidence type="ECO:0000256" key="6">
    <source>
        <dbReference type="ARBA" id="ARBA00023077"/>
    </source>
</evidence>
<dbReference type="PANTHER" id="PTHR30069">
    <property type="entry name" value="TONB-DEPENDENT OUTER MEMBRANE RECEPTOR"/>
    <property type="match status" value="1"/>
</dbReference>
<dbReference type="Gene3D" id="2.60.40.1120">
    <property type="entry name" value="Carboxypeptidase-like, regulatory domain"/>
    <property type="match status" value="1"/>
</dbReference>
<evidence type="ECO:0000256" key="7">
    <source>
        <dbReference type="ARBA" id="ARBA00023136"/>
    </source>
</evidence>
<evidence type="ECO:0000256" key="10">
    <source>
        <dbReference type="PROSITE-ProRule" id="PRU01360"/>
    </source>
</evidence>
<dbReference type="SUPFAM" id="SSF49464">
    <property type="entry name" value="Carboxypeptidase regulatory domain-like"/>
    <property type="match status" value="1"/>
</dbReference>
<evidence type="ECO:0000259" key="13">
    <source>
        <dbReference type="Pfam" id="PF07715"/>
    </source>
</evidence>
<dbReference type="AlphaFoldDB" id="A0A212JM66"/>
<protein>
    <recommendedName>
        <fullName evidence="15">TonB-dependent receptor</fullName>
    </recommendedName>
</protein>
<evidence type="ECO:0000256" key="1">
    <source>
        <dbReference type="ARBA" id="ARBA00004571"/>
    </source>
</evidence>
<feature type="domain" description="TonB-dependent receptor plug" evidence="13">
    <location>
        <begin position="121"/>
        <end position="220"/>
    </location>
</feature>
<evidence type="ECO:0000256" key="11">
    <source>
        <dbReference type="RuleBase" id="RU003357"/>
    </source>
</evidence>
<comment type="subcellular location">
    <subcellularLocation>
        <location evidence="1 10">Cell outer membrane</location>
        <topology evidence="1 10">Multi-pass membrane protein</topology>
    </subcellularLocation>
</comment>
<gene>
    <name evidence="14" type="ORF">KL86DYS2_11866</name>
</gene>
<keyword evidence="6 11" id="KW-0798">TonB box</keyword>
<dbReference type="PANTHER" id="PTHR30069:SF29">
    <property type="entry name" value="HEMOGLOBIN AND HEMOGLOBIN-HAPTOGLOBIN-BINDING PROTEIN 1-RELATED"/>
    <property type="match status" value="1"/>
</dbReference>
<dbReference type="Pfam" id="PF00593">
    <property type="entry name" value="TonB_dep_Rec_b-barrel"/>
    <property type="match status" value="1"/>
</dbReference>
<feature type="domain" description="TonB-dependent receptor-like beta-barrel" evidence="12">
    <location>
        <begin position="296"/>
        <end position="692"/>
    </location>
</feature>
<dbReference type="EMBL" id="FLUL01000001">
    <property type="protein sequence ID" value="SBW00510.1"/>
    <property type="molecule type" value="Genomic_DNA"/>
</dbReference>
<dbReference type="Pfam" id="PF13715">
    <property type="entry name" value="CarbopepD_reg_2"/>
    <property type="match status" value="1"/>
</dbReference>
<organism evidence="14">
    <name type="scientific">uncultured Dysgonomonas sp</name>
    <dbReference type="NCBI Taxonomy" id="206096"/>
    <lineage>
        <taxon>Bacteria</taxon>
        <taxon>Pseudomonadati</taxon>
        <taxon>Bacteroidota</taxon>
        <taxon>Bacteroidia</taxon>
        <taxon>Bacteroidales</taxon>
        <taxon>Dysgonomonadaceae</taxon>
        <taxon>Dysgonomonas</taxon>
        <taxon>environmental samples</taxon>
    </lineage>
</organism>
<evidence type="ECO:0000256" key="4">
    <source>
        <dbReference type="ARBA" id="ARBA00022692"/>
    </source>
</evidence>
<dbReference type="SUPFAM" id="SSF56935">
    <property type="entry name" value="Porins"/>
    <property type="match status" value="1"/>
</dbReference>
<dbReference type="GO" id="GO:0015344">
    <property type="term" value="F:siderophore uptake transmembrane transporter activity"/>
    <property type="evidence" value="ECO:0007669"/>
    <property type="project" value="TreeGrafter"/>
</dbReference>
<name>A0A212JM66_9BACT</name>
<comment type="similarity">
    <text evidence="10 11">Belongs to the TonB-dependent receptor family.</text>
</comment>
<dbReference type="InterPro" id="IPR037066">
    <property type="entry name" value="Plug_dom_sf"/>
</dbReference>
<evidence type="ECO:0000259" key="12">
    <source>
        <dbReference type="Pfam" id="PF00593"/>
    </source>
</evidence>
<evidence type="ECO:0000256" key="2">
    <source>
        <dbReference type="ARBA" id="ARBA00022448"/>
    </source>
</evidence>
<dbReference type="InterPro" id="IPR008969">
    <property type="entry name" value="CarboxyPept-like_regulatory"/>
</dbReference>
<keyword evidence="2 10" id="KW-0813">Transport</keyword>
<dbReference type="Gene3D" id="2.170.130.10">
    <property type="entry name" value="TonB-dependent receptor, plug domain"/>
    <property type="match status" value="1"/>
</dbReference>
<evidence type="ECO:0008006" key="15">
    <source>
        <dbReference type="Google" id="ProtNLM"/>
    </source>
</evidence>
<evidence type="ECO:0000313" key="14">
    <source>
        <dbReference type="EMBL" id="SBW00510.1"/>
    </source>
</evidence>
<keyword evidence="7 10" id="KW-0472">Membrane</keyword>
<evidence type="ECO:0000256" key="9">
    <source>
        <dbReference type="ARBA" id="ARBA00023237"/>
    </source>
</evidence>
<keyword evidence="9 10" id="KW-0998">Cell outer membrane</keyword>
<reference evidence="14" key="1">
    <citation type="submission" date="2016-04" db="EMBL/GenBank/DDBJ databases">
        <authorList>
            <person name="Evans L.H."/>
            <person name="Alamgir A."/>
            <person name="Owens N."/>
            <person name="Weber N.D."/>
            <person name="Virtaneva K."/>
            <person name="Barbian K."/>
            <person name="Babar A."/>
            <person name="Rosenke K."/>
        </authorList>
    </citation>
    <scope>NUCLEOTIDE SEQUENCE</scope>
    <source>
        <strain evidence="14">86-2</strain>
    </source>
</reference>
<keyword evidence="3 10" id="KW-1134">Transmembrane beta strand</keyword>
<dbReference type="Gene3D" id="2.40.170.20">
    <property type="entry name" value="TonB-dependent receptor, beta-barrel domain"/>
    <property type="match status" value="1"/>
</dbReference>
<dbReference type="Pfam" id="PF07715">
    <property type="entry name" value="Plug"/>
    <property type="match status" value="1"/>
</dbReference>
<dbReference type="PROSITE" id="PS52016">
    <property type="entry name" value="TONB_DEPENDENT_REC_3"/>
    <property type="match status" value="1"/>
</dbReference>
<dbReference type="InterPro" id="IPR039426">
    <property type="entry name" value="TonB-dep_rcpt-like"/>
</dbReference>
<evidence type="ECO:0000256" key="8">
    <source>
        <dbReference type="ARBA" id="ARBA00023170"/>
    </source>
</evidence>
<proteinExistence type="inferred from homology"/>
<keyword evidence="4 10" id="KW-0812">Transmembrane</keyword>
<dbReference type="RefSeq" id="WP_296949354.1">
    <property type="nucleotide sequence ID" value="NZ_LT599021.1"/>
</dbReference>
<dbReference type="GO" id="GO:0044718">
    <property type="term" value="P:siderophore transmembrane transport"/>
    <property type="evidence" value="ECO:0007669"/>
    <property type="project" value="TreeGrafter"/>
</dbReference>
<dbReference type="GO" id="GO:0009279">
    <property type="term" value="C:cell outer membrane"/>
    <property type="evidence" value="ECO:0007669"/>
    <property type="project" value="UniProtKB-SubCell"/>
</dbReference>
<accession>A0A212JM66</accession>